<organism evidence="1 2">
    <name type="scientific">Eubacterium ramulus</name>
    <dbReference type="NCBI Taxonomy" id="39490"/>
    <lineage>
        <taxon>Bacteria</taxon>
        <taxon>Bacillati</taxon>
        <taxon>Bacillota</taxon>
        <taxon>Clostridia</taxon>
        <taxon>Eubacteriales</taxon>
        <taxon>Eubacteriaceae</taxon>
        <taxon>Eubacterium</taxon>
    </lineage>
</organism>
<protein>
    <submittedName>
        <fullName evidence="1">DUF4860 domain-containing protein</fullName>
    </submittedName>
</protein>
<dbReference type="Pfam" id="PF16152">
    <property type="entry name" value="DUF4860"/>
    <property type="match status" value="1"/>
</dbReference>
<dbReference type="InterPro" id="IPR032340">
    <property type="entry name" value="DUF4860"/>
</dbReference>
<dbReference type="EMBL" id="WKRA01000002">
    <property type="protein sequence ID" value="MSD14819.1"/>
    <property type="molecule type" value="Genomic_DNA"/>
</dbReference>
<proteinExistence type="predicted"/>
<evidence type="ECO:0000313" key="2">
    <source>
        <dbReference type="Proteomes" id="UP000431304"/>
    </source>
</evidence>
<evidence type="ECO:0000313" key="1">
    <source>
        <dbReference type="EMBL" id="MSD14819.1"/>
    </source>
</evidence>
<sequence>MTMYRKEYTERKHVIDFLFPLALFFALAASSVALVVLASGSYSRQVHTSEDSYTSCTALSYVTEKLHQADNSDAIDAGTFDGQDAILIRQEYSGQSYVTYLYAYDGYLRELFIKEGVAASAGDGREILATDGFSFEESRDGLFHLSCTDSNGNLSDTYVSIKSSR</sequence>
<reference evidence="1 2" key="1">
    <citation type="journal article" date="2019" name="Nat. Med.">
        <title>A library of human gut bacterial isolates paired with longitudinal multiomics data enables mechanistic microbiome research.</title>
        <authorList>
            <person name="Poyet M."/>
            <person name="Groussin M."/>
            <person name="Gibbons S.M."/>
            <person name="Avila-Pacheco J."/>
            <person name="Jiang X."/>
            <person name="Kearney S.M."/>
            <person name="Perrotta A.R."/>
            <person name="Berdy B."/>
            <person name="Zhao S."/>
            <person name="Lieberman T.D."/>
            <person name="Swanson P.K."/>
            <person name="Smith M."/>
            <person name="Roesemann S."/>
            <person name="Alexander J.E."/>
            <person name="Rich S.A."/>
            <person name="Livny J."/>
            <person name="Vlamakis H."/>
            <person name="Clish C."/>
            <person name="Bullock K."/>
            <person name="Deik A."/>
            <person name="Scott J."/>
            <person name="Pierce K.A."/>
            <person name="Xavier R.J."/>
            <person name="Alm E.J."/>
        </authorList>
    </citation>
    <scope>NUCLEOTIDE SEQUENCE [LARGE SCALE GENOMIC DNA]</scope>
    <source>
        <strain evidence="1 2">BIOML-A3</strain>
    </source>
</reference>
<dbReference type="AlphaFoldDB" id="A0A844DX20"/>
<gene>
    <name evidence="1" type="ORF">GKE72_01790</name>
</gene>
<accession>A0A844DX20</accession>
<dbReference type="Proteomes" id="UP000431304">
    <property type="component" value="Unassembled WGS sequence"/>
</dbReference>
<comment type="caution">
    <text evidence="1">The sequence shown here is derived from an EMBL/GenBank/DDBJ whole genome shotgun (WGS) entry which is preliminary data.</text>
</comment>
<name>A0A844DX20_EUBRA</name>